<evidence type="ECO:0000313" key="2">
    <source>
        <dbReference type="EMBL" id="KAK3599970.1"/>
    </source>
</evidence>
<keyword evidence="1" id="KW-0472">Membrane</keyword>
<sequence length="284" mass="31211">MPILRRSSRSMGRFIALAVTDVPCISWRNIIKIQQLECLWKKKGYTVIDLAVYIIRHTSDYLQCLWTICSVDTIGNCSTITIPTNYSSTISVNNSTILSTTPLSKMIEALSDTTILPAADEDNPSTTNYNNWTPNITTITSKATTNTLLTTGEISTFNNRTITSMKTDFNSVTITQNINGLSSTYTITSSNLSTSTLHSSESSITKWTTNPPLSQISNVTSSSAQHGQGNTAFEGTEIVILFVILTVSAIAIVIALVFGRMEFRQPKINLNNLENLPFEVMTSI</sequence>
<feature type="transmembrane region" description="Helical" evidence="1">
    <location>
        <begin position="238"/>
        <end position="258"/>
    </location>
</feature>
<evidence type="ECO:0000256" key="1">
    <source>
        <dbReference type="SAM" id="Phobius"/>
    </source>
</evidence>
<gene>
    <name evidence="2" type="ORF">CHS0354_012623</name>
</gene>
<name>A0AAE0W4I6_9BIVA</name>
<dbReference type="EMBL" id="JAEAOA010000768">
    <property type="protein sequence ID" value="KAK3599970.1"/>
    <property type="molecule type" value="Genomic_DNA"/>
</dbReference>
<keyword evidence="1" id="KW-0812">Transmembrane</keyword>
<comment type="caution">
    <text evidence="2">The sequence shown here is derived from an EMBL/GenBank/DDBJ whole genome shotgun (WGS) entry which is preliminary data.</text>
</comment>
<reference evidence="2" key="2">
    <citation type="journal article" date="2021" name="Genome Biol. Evol.">
        <title>Developing a high-quality reference genome for a parasitic bivalve with doubly uniparental inheritance (Bivalvia: Unionida).</title>
        <authorList>
            <person name="Smith C.H."/>
        </authorList>
    </citation>
    <scope>NUCLEOTIDE SEQUENCE</scope>
    <source>
        <strain evidence="2">CHS0354</strain>
        <tissue evidence="2">Mantle</tissue>
    </source>
</reference>
<proteinExistence type="predicted"/>
<reference evidence="2" key="3">
    <citation type="submission" date="2023-05" db="EMBL/GenBank/DDBJ databases">
        <authorList>
            <person name="Smith C.H."/>
        </authorList>
    </citation>
    <scope>NUCLEOTIDE SEQUENCE</scope>
    <source>
        <strain evidence="2">CHS0354</strain>
        <tissue evidence="2">Mantle</tissue>
    </source>
</reference>
<organism evidence="2 3">
    <name type="scientific">Potamilus streckersoni</name>
    <dbReference type="NCBI Taxonomy" id="2493646"/>
    <lineage>
        <taxon>Eukaryota</taxon>
        <taxon>Metazoa</taxon>
        <taxon>Spiralia</taxon>
        <taxon>Lophotrochozoa</taxon>
        <taxon>Mollusca</taxon>
        <taxon>Bivalvia</taxon>
        <taxon>Autobranchia</taxon>
        <taxon>Heteroconchia</taxon>
        <taxon>Palaeoheterodonta</taxon>
        <taxon>Unionida</taxon>
        <taxon>Unionoidea</taxon>
        <taxon>Unionidae</taxon>
        <taxon>Ambleminae</taxon>
        <taxon>Lampsilini</taxon>
        <taxon>Potamilus</taxon>
    </lineage>
</organism>
<accession>A0AAE0W4I6</accession>
<keyword evidence="3" id="KW-1185">Reference proteome</keyword>
<dbReference type="AlphaFoldDB" id="A0AAE0W4I6"/>
<keyword evidence="1" id="KW-1133">Transmembrane helix</keyword>
<reference evidence="2" key="1">
    <citation type="journal article" date="2021" name="Genome Biol. Evol.">
        <title>A High-Quality Reference Genome for a Parasitic Bivalve with Doubly Uniparental Inheritance (Bivalvia: Unionida).</title>
        <authorList>
            <person name="Smith C.H."/>
        </authorList>
    </citation>
    <scope>NUCLEOTIDE SEQUENCE</scope>
    <source>
        <strain evidence="2">CHS0354</strain>
    </source>
</reference>
<evidence type="ECO:0000313" key="3">
    <source>
        <dbReference type="Proteomes" id="UP001195483"/>
    </source>
</evidence>
<dbReference type="Proteomes" id="UP001195483">
    <property type="component" value="Unassembled WGS sequence"/>
</dbReference>
<protein>
    <submittedName>
        <fullName evidence="2">Uncharacterized protein</fullName>
    </submittedName>
</protein>